<dbReference type="PANTHER" id="PTHR30572:SF4">
    <property type="entry name" value="ABC TRANSPORTER PERMEASE YTRF"/>
    <property type="match status" value="1"/>
</dbReference>
<comment type="subcellular location">
    <subcellularLocation>
        <location evidence="1">Cell membrane</location>
        <topology evidence="1">Multi-pass membrane protein</topology>
    </subcellularLocation>
</comment>
<keyword evidence="5 7" id="KW-0472">Membrane</keyword>
<feature type="transmembrane region" description="Helical" evidence="7">
    <location>
        <begin position="387"/>
        <end position="407"/>
    </location>
</feature>
<dbReference type="Proteomes" id="UP000621500">
    <property type="component" value="Unassembled WGS sequence"/>
</dbReference>
<evidence type="ECO:0000313" key="9">
    <source>
        <dbReference type="EMBL" id="GIG97820.1"/>
    </source>
</evidence>
<gene>
    <name evidence="9" type="ORF">Pma05_43930</name>
</gene>
<protein>
    <submittedName>
        <fullName evidence="9">Membrane protein</fullName>
    </submittedName>
</protein>
<sequence>MPKRADGRLPGPLRRARVFAGYLGLLGVLGLVAALLVTGAPRLANEYADDGMRHDVRGLPYQVRDVTFTGGQEAVQSPDARLAAAQLDQYRQKLPGPLPTLVGQQWFAGRIGPKDLAVAGDAPSLRGSCRPELQLRGQAGIERELRVVEGRWPAPGGGVEAALSREAARLLGLRVGSTVVLSGVGFAQGSVPVRLVGVYDPIDPAAPAWDAIRIAEVACPNPTDGTTYRAALLTDLTGITTAARQLGVSYEWRYRVDEERMTTADIPEVLTALAATRRTPPARGLAPATGLDSALTRFDGQLRAVRALLAVVQAGILATLLGLVALAAGLAVQRRREEFTLLRARGAAAVAIGARTLRETVAVLPLAVLAGWLLGRLAPGRPAAAEPLGVALVVVGTTLAIPLLAMLGQRRASFVGRRRDLVRHRPSVRRLTAELFVLLLAVLGVVLLHRRGLSQDSGVDPYLVSVPVLLAVATALVALRLVPWPLRQLGRIAARARTVVPFVGLARAGRGAPVTVGPLAVLVVAIAIGVFTSVVTSTVAEARDRVTDQEIGADARVSGSYADRSTADRLDALPGVNAVSPLAYEVGQPLRSPTPDLLGGRDLGQTQVLVVDGPSLARVLAASGVDVTVPEGLAAPGRIDGPVPALVSPEVAESVGAGAVTEVQGRRYEFRVDRVASGFPGLAAEVRRFVVLPWQALPVPEFQPIRPNQFLVAGDGFATAELTATVDTAQREYLAKVLGQPVDQVRPHTPVSVATWAEHRRSLERGGVNRLLSFTFGTGVAGATALALLAVGFAVLAEAPGRGRMLSRLRTMGLSGRQGRGLLVYELVPLLGVAVLAGGLVGVALPRLLGPALGLSGFTGGLPARIHLDPLLVVGVLVLVVVALVAALAVENLINRRMRLGEVLRLGEEN</sequence>
<evidence type="ECO:0000256" key="7">
    <source>
        <dbReference type="SAM" id="Phobius"/>
    </source>
</evidence>
<feature type="transmembrane region" description="Helical" evidence="7">
    <location>
        <begin position="352"/>
        <end position="375"/>
    </location>
</feature>
<feature type="transmembrane region" description="Helical" evidence="7">
    <location>
        <begin position="771"/>
        <end position="801"/>
    </location>
</feature>
<comment type="similarity">
    <text evidence="6">Belongs to the ABC-4 integral membrane protein family.</text>
</comment>
<comment type="caution">
    <text evidence="9">The sequence shown here is derived from an EMBL/GenBank/DDBJ whole genome shotgun (WGS) entry which is preliminary data.</text>
</comment>
<evidence type="ECO:0000256" key="4">
    <source>
        <dbReference type="ARBA" id="ARBA00022989"/>
    </source>
</evidence>
<dbReference type="RefSeq" id="WP_203859294.1">
    <property type="nucleotide sequence ID" value="NZ_BAAAZQ010000006.1"/>
</dbReference>
<keyword evidence="4 7" id="KW-1133">Transmembrane helix</keyword>
<evidence type="ECO:0000256" key="3">
    <source>
        <dbReference type="ARBA" id="ARBA00022692"/>
    </source>
</evidence>
<feature type="transmembrane region" description="Helical" evidence="7">
    <location>
        <begin position="461"/>
        <end position="482"/>
    </location>
</feature>
<keyword evidence="10" id="KW-1185">Reference proteome</keyword>
<dbReference type="InterPro" id="IPR003838">
    <property type="entry name" value="ABC3_permease_C"/>
</dbReference>
<dbReference type="EMBL" id="BONX01000029">
    <property type="protein sequence ID" value="GIG97820.1"/>
    <property type="molecule type" value="Genomic_DNA"/>
</dbReference>
<feature type="domain" description="ABC3 transporter permease C-terminal" evidence="8">
    <location>
        <begin position="781"/>
        <end position="890"/>
    </location>
</feature>
<feature type="transmembrane region" description="Helical" evidence="7">
    <location>
        <begin position="307"/>
        <end position="332"/>
    </location>
</feature>
<dbReference type="Pfam" id="PF02687">
    <property type="entry name" value="FtsX"/>
    <property type="match status" value="1"/>
</dbReference>
<organism evidence="9 10">
    <name type="scientific">Plantactinospora mayteni</name>
    <dbReference type="NCBI Taxonomy" id="566021"/>
    <lineage>
        <taxon>Bacteria</taxon>
        <taxon>Bacillati</taxon>
        <taxon>Actinomycetota</taxon>
        <taxon>Actinomycetes</taxon>
        <taxon>Micromonosporales</taxon>
        <taxon>Micromonosporaceae</taxon>
        <taxon>Plantactinospora</taxon>
    </lineage>
</organism>
<keyword evidence="2" id="KW-1003">Cell membrane</keyword>
<feature type="transmembrane region" description="Helical" evidence="7">
    <location>
        <begin position="516"/>
        <end position="535"/>
    </location>
</feature>
<evidence type="ECO:0000256" key="1">
    <source>
        <dbReference type="ARBA" id="ARBA00004651"/>
    </source>
</evidence>
<evidence type="ECO:0000313" key="10">
    <source>
        <dbReference type="Proteomes" id="UP000621500"/>
    </source>
</evidence>
<feature type="transmembrane region" description="Helical" evidence="7">
    <location>
        <begin position="871"/>
        <end position="890"/>
    </location>
</feature>
<dbReference type="PANTHER" id="PTHR30572">
    <property type="entry name" value="MEMBRANE COMPONENT OF TRANSPORTER-RELATED"/>
    <property type="match status" value="1"/>
</dbReference>
<accession>A0ABQ4ET61</accession>
<evidence type="ECO:0000256" key="6">
    <source>
        <dbReference type="ARBA" id="ARBA00038076"/>
    </source>
</evidence>
<feature type="transmembrane region" description="Helical" evidence="7">
    <location>
        <begin position="822"/>
        <end position="845"/>
    </location>
</feature>
<name>A0ABQ4ET61_9ACTN</name>
<evidence type="ECO:0000259" key="8">
    <source>
        <dbReference type="Pfam" id="PF02687"/>
    </source>
</evidence>
<evidence type="ECO:0000256" key="2">
    <source>
        <dbReference type="ARBA" id="ARBA00022475"/>
    </source>
</evidence>
<reference evidence="9 10" key="1">
    <citation type="submission" date="2021-01" db="EMBL/GenBank/DDBJ databases">
        <title>Whole genome shotgun sequence of Plantactinospora mayteni NBRC 109088.</title>
        <authorList>
            <person name="Komaki H."/>
            <person name="Tamura T."/>
        </authorList>
    </citation>
    <scope>NUCLEOTIDE SEQUENCE [LARGE SCALE GENOMIC DNA]</scope>
    <source>
        <strain evidence="9 10">NBRC 109088</strain>
    </source>
</reference>
<feature type="transmembrane region" description="Helical" evidence="7">
    <location>
        <begin position="20"/>
        <end position="40"/>
    </location>
</feature>
<feature type="transmembrane region" description="Helical" evidence="7">
    <location>
        <begin position="428"/>
        <end position="449"/>
    </location>
</feature>
<proteinExistence type="inferred from homology"/>
<evidence type="ECO:0000256" key="5">
    <source>
        <dbReference type="ARBA" id="ARBA00023136"/>
    </source>
</evidence>
<dbReference type="InterPro" id="IPR050250">
    <property type="entry name" value="Macrolide_Exporter_MacB"/>
</dbReference>
<keyword evidence="3 7" id="KW-0812">Transmembrane</keyword>